<dbReference type="SUPFAM" id="SSF46689">
    <property type="entry name" value="Homeodomain-like"/>
    <property type="match status" value="1"/>
</dbReference>
<reference evidence="5" key="1">
    <citation type="submission" date="2021-01" db="EMBL/GenBank/DDBJ databases">
        <title>Whole genome shotgun sequence of Cellulomonas chitinilytica NBRC 110799.</title>
        <authorList>
            <person name="Komaki H."/>
            <person name="Tamura T."/>
        </authorList>
    </citation>
    <scope>NUCLEOTIDE SEQUENCE</scope>
    <source>
        <strain evidence="5">NBRC 110799</strain>
    </source>
</reference>
<dbReference type="EMBL" id="BONK01000001">
    <property type="protein sequence ID" value="GIG19639.1"/>
    <property type="molecule type" value="Genomic_DNA"/>
</dbReference>
<gene>
    <name evidence="5" type="ORF">Cch01nite_03630</name>
</gene>
<dbReference type="Gene3D" id="1.10.10.60">
    <property type="entry name" value="Homeodomain-like"/>
    <property type="match status" value="1"/>
</dbReference>
<evidence type="ECO:0000259" key="4">
    <source>
        <dbReference type="Pfam" id="PF13305"/>
    </source>
</evidence>
<evidence type="ECO:0000313" key="6">
    <source>
        <dbReference type="Proteomes" id="UP000632740"/>
    </source>
</evidence>
<dbReference type="InterPro" id="IPR025996">
    <property type="entry name" value="MT1864/Rv1816-like_C"/>
</dbReference>
<sequence length="203" mass="21101">MPRAGLDRSAVVTIALAVVDDGGPTGFADLTLAAVAARAGVAVPSLYKHVAGLPALRREVALVCVEQLRDALAAVDAEHGADEHDERADDGTLRAMAHAVRDLARRSPGRYQAVQGSLWVHDPDADAVRAAGAAVVEHLAAAVAALGVPPERRIDAVRAVRAAVHGFVVLELDGGFGMPDDVDESFDFLVEGLVGGLRRVVVT</sequence>
<dbReference type="SUPFAM" id="SSF48498">
    <property type="entry name" value="Tetracyclin repressor-like, C-terminal domain"/>
    <property type="match status" value="1"/>
</dbReference>
<dbReference type="Proteomes" id="UP000632740">
    <property type="component" value="Unassembled WGS sequence"/>
</dbReference>
<dbReference type="PANTHER" id="PTHR30055">
    <property type="entry name" value="HTH-TYPE TRANSCRIPTIONAL REGULATOR RUTR"/>
    <property type="match status" value="1"/>
</dbReference>
<keyword evidence="6" id="KW-1185">Reference proteome</keyword>
<dbReference type="Gene3D" id="1.10.357.10">
    <property type="entry name" value="Tetracycline Repressor, domain 2"/>
    <property type="match status" value="1"/>
</dbReference>
<feature type="domain" description="HTH-type transcriptional regulator MT1864/Rv1816-like C-terminal" evidence="4">
    <location>
        <begin position="93"/>
        <end position="192"/>
    </location>
</feature>
<protein>
    <submittedName>
        <fullName evidence="5">TetR family transcriptional regulator</fullName>
    </submittedName>
</protein>
<keyword evidence="2" id="KW-0238">DNA-binding</keyword>
<dbReference type="Pfam" id="PF13305">
    <property type="entry name" value="TetR_C_33"/>
    <property type="match status" value="1"/>
</dbReference>
<accession>A0A919P1A4</accession>
<name>A0A919P1A4_9CELL</name>
<comment type="caution">
    <text evidence="5">The sequence shown here is derived from an EMBL/GenBank/DDBJ whole genome shotgun (WGS) entry which is preliminary data.</text>
</comment>
<keyword evidence="3" id="KW-0804">Transcription</keyword>
<dbReference type="AlphaFoldDB" id="A0A919P1A4"/>
<evidence type="ECO:0000256" key="1">
    <source>
        <dbReference type="ARBA" id="ARBA00023015"/>
    </source>
</evidence>
<evidence type="ECO:0000256" key="3">
    <source>
        <dbReference type="ARBA" id="ARBA00023163"/>
    </source>
</evidence>
<dbReference type="InterPro" id="IPR009057">
    <property type="entry name" value="Homeodomain-like_sf"/>
</dbReference>
<dbReference type="GO" id="GO:0003700">
    <property type="term" value="F:DNA-binding transcription factor activity"/>
    <property type="evidence" value="ECO:0007669"/>
    <property type="project" value="TreeGrafter"/>
</dbReference>
<dbReference type="InterPro" id="IPR036271">
    <property type="entry name" value="Tet_transcr_reg_TetR-rel_C_sf"/>
</dbReference>
<evidence type="ECO:0000313" key="5">
    <source>
        <dbReference type="EMBL" id="GIG19639.1"/>
    </source>
</evidence>
<dbReference type="GO" id="GO:0000976">
    <property type="term" value="F:transcription cis-regulatory region binding"/>
    <property type="evidence" value="ECO:0007669"/>
    <property type="project" value="TreeGrafter"/>
</dbReference>
<evidence type="ECO:0000256" key="2">
    <source>
        <dbReference type="ARBA" id="ARBA00023125"/>
    </source>
</evidence>
<dbReference type="PANTHER" id="PTHR30055:SF234">
    <property type="entry name" value="HTH-TYPE TRANSCRIPTIONAL REGULATOR BETI"/>
    <property type="match status" value="1"/>
</dbReference>
<keyword evidence="1" id="KW-0805">Transcription regulation</keyword>
<organism evidence="5 6">
    <name type="scientific">Cellulomonas chitinilytica</name>
    <dbReference type="NCBI Taxonomy" id="398759"/>
    <lineage>
        <taxon>Bacteria</taxon>
        <taxon>Bacillati</taxon>
        <taxon>Actinomycetota</taxon>
        <taxon>Actinomycetes</taxon>
        <taxon>Micrococcales</taxon>
        <taxon>Cellulomonadaceae</taxon>
        <taxon>Cellulomonas</taxon>
    </lineage>
</organism>
<dbReference type="RefSeq" id="WP_203747759.1">
    <property type="nucleotide sequence ID" value="NZ_BONK01000001.1"/>
</dbReference>
<dbReference type="InterPro" id="IPR050109">
    <property type="entry name" value="HTH-type_TetR-like_transc_reg"/>
</dbReference>
<proteinExistence type="predicted"/>